<dbReference type="PANTHER" id="PTHR47336:SF3">
    <property type="entry name" value="SERINE-RICH PROTEIN TYE7"/>
    <property type="match status" value="1"/>
</dbReference>
<dbReference type="InterPro" id="IPR036638">
    <property type="entry name" value="HLH_DNA-bd_sf"/>
</dbReference>
<dbReference type="Proteomes" id="UP000005220">
    <property type="component" value="Chromosome 3"/>
</dbReference>
<gene>
    <name evidence="2" type="primary">KAFR0C05180</name>
    <name evidence="2" type="ORF">KAFR_0C05180</name>
</gene>
<dbReference type="PANTHER" id="PTHR47336">
    <property type="entry name" value="TRANSCRIPTION FACTOR HMS1-RELATED"/>
    <property type="match status" value="1"/>
</dbReference>
<evidence type="ECO:0000313" key="3">
    <source>
        <dbReference type="Proteomes" id="UP000005220"/>
    </source>
</evidence>
<dbReference type="Pfam" id="PF00010">
    <property type="entry name" value="HLH"/>
    <property type="match status" value="1"/>
</dbReference>
<protein>
    <recommendedName>
        <fullName evidence="1">BHLH domain-containing protein</fullName>
    </recommendedName>
</protein>
<proteinExistence type="predicted"/>
<evidence type="ECO:0000313" key="2">
    <source>
        <dbReference type="EMBL" id="CCF57509.1"/>
    </source>
</evidence>
<dbReference type="SMART" id="SM00353">
    <property type="entry name" value="HLH"/>
    <property type="match status" value="1"/>
</dbReference>
<evidence type="ECO:0000259" key="1">
    <source>
        <dbReference type="PROSITE" id="PS50888"/>
    </source>
</evidence>
<dbReference type="STRING" id="1071382.H2AT09"/>
<feature type="domain" description="BHLH" evidence="1">
    <location>
        <begin position="141"/>
        <end position="217"/>
    </location>
</feature>
<dbReference type="GO" id="GO:0045821">
    <property type="term" value="P:positive regulation of glycolytic process"/>
    <property type="evidence" value="ECO:0007669"/>
    <property type="project" value="EnsemblFungi"/>
</dbReference>
<reference evidence="2 3" key="1">
    <citation type="journal article" date="2011" name="Proc. Natl. Acad. Sci. U.S.A.">
        <title>Evolutionary erosion of yeast sex chromosomes by mating-type switching accidents.</title>
        <authorList>
            <person name="Gordon J.L."/>
            <person name="Armisen D."/>
            <person name="Proux-Wera E."/>
            <person name="Oheigeartaigh S.S."/>
            <person name="Byrne K.P."/>
            <person name="Wolfe K.H."/>
        </authorList>
    </citation>
    <scope>NUCLEOTIDE SEQUENCE [LARGE SCALE GENOMIC DNA]</scope>
    <source>
        <strain evidence="3">ATCC 22294 / BCRC 22015 / CBS 2517 / CECT 1963 / NBRC 1671 / NRRL Y-8276</strain>
    </source>
</reference>
<dbReference type="FunCoup" id="H2AT09">
    <property type="interactions" value="1273"/>
</dbReference>
<dbReference type="RefSeq" id="XP_003956644.1">
    <property type="nucleotide sequence ID" value="XM_003956595.1"/>
</dbReference>
<dbReference type="CDD" id="cd11395">
    <property type="entry name" value="bHLHzip_SREBP_like"/>
    <property type="match status" value="1"/>
</dbReference>
<dbReference type="PROSITE" id="PS50888">
    <property type="entry name" value="BHLH"/>
    <property type="match status" value="1"/>
</dbReference>
<accession>H2AT09</accession>
<dbReference type="InterPro" id="IPR052099">
    <property type="entry name" value="Regulatory_TF_Diverse"/>
</dbReference>
<dbReference type="InterPro" id="IPR011598">
    <property type="entry name" value="bHLH_dom"/>
</dbReference>
<dbReference type="AlphaFoldDB" id="H2AT09"/>
<dbReference type="HOGENOM" id="CLU_067895_0_0_1"/>
<dbReference type="GO" id="GO:0000785">
    <property type="term" value="C:chromatin"/>
    <property type="evidence" value="ECO:0007669"/>
    <property type="project" value="EnsemblFungi"/>
</dbReference>
<dbReference type="OrthoDB" id="2133190at2759"/>
<dbReference type="Gene3D" id="4.10.280.10">
    <property type="entry name" value="Helix-loop-helix DNA-binding domain"/>
    <property type="match status" value="1"/>
</dbReference>
<dbReference type="GO" id="GO:0046983">
    <property type="term" value="F:protein dimerization activity"/>
    <property type="evidence" value="ECO:0007669"/>
    <property type="project" value="InterPro"/>
</dbReference>
<sequence length="245" mass="27949">MDSIITNDAANFESWMFEEDMKPSLVSNKNSSISLNSNLTTDNSWFESLENIISSTSSSSIASPIENQLNQEVPFTLKQENESFIPSLVNSPENDSFTNDVSLLPSLDNLIKREITESDEADGEDDGLIKIRPVRKRLTAHQKEAHNKIEKRYRININTKIARLQQIIPWVSSEQTAFEVSDSVKKQDASISTTTATSTRLNKSMILEKAVDYILYLQNNERLYELEVTRLKNEVETLRRQSNQK</sequence>
<dbReference type="InParanoid" id="H2AT09"/>
<dbReference type="eggNOG" id="KOG2588">
    <property type="taxonomic scope" value="Eukaryota"/>
</dbReference>
<dbReference type="EMBL" id="HE650823">
    <property type="protein sequence ID" value="CCF57509.1"/>
    <property type="molecule type" value="Genomic_DNA"/>
</dbReference>
<dbReference type="KEGG" id="kaf:KAFR_0C05180"/>
<dbReference type="GeneID" id="13885606"/>
<dbReference type="GO" id="GO:0003700">
    <property type="term" value="F:DNA-binding transcription factor activity"/>
    <property type="evidence" value="ECO:0007669"/>
    <property type="project" value="EnsemblFungi"/>
</dbReference>
<organism evidence="2 3">
    <name type="scientific">Kazachstania africana (strain ATCC 22294 / BCRC 22015 / CBS 2517 / CECT 1963 / NBRC 1671 / NRRL Y-8276)</name>
    <name type="common">Yeast</name>
    <name type="synonym">Kluyveromyces africanus</name>
    <dbReference type="NCBI Taxonomy" id="1071382"/>
    <lineage>
        <taxon>Eukaryota</taxon>
        <taxon>Fungi</taxon>
        <taxon>Dikarya</taxon>
        <taxon>Ascomycota</taxon>
        <taxon>Saccharomycotina</taxon>
        <taxon>Saccharomycetes</taxon>
        <taxon>Saccharomycetales</taxon>
        <taxon>Saccharomycetaceae</taxon>
        <taxon>Kazachstania</taxon>
    </lineage>
</organism>
<dbReference type="GO" id="GO:0006368">
    <property type="term" value="P:transcription elongation by RNA polymerase II"/>
    <property type="evidence" value="ECO:0007669"/>
    <property type="project" value="EnsemblFungi"/>
</dbReference>
<dbReference type="SUPFAM" id="SSF47459">
    <property type="entry name" value="HLH, helix-loop-helix DNA-binding domain"/>
    <property type="match status" value="1"/>
</dbReference>
<keyword evidence="3" id="KW-1185">Reference proteome</keyword>
<name>H2AT09_KAZAF</name>